<dbReference type="PANTHER" id="PTHR34595">
    <property type="entry name" value="BLR5612 PROTEIN"/>
    <property type="match status" value="1"/>
</dbReference>
<feature type="domain" description="DUF403" evidence="1">
    <location>
        <begin position="10"/>
        <end position="320"/>
    </location>
</feature>
<dbReference type="InterPro" id="IPR007296">
    <property type="entry name" value="DUF403"/>
</dbReference>
<gene>
    <name evidence="2" type="ORF">SAMN05421753_113135</name>
</gene>
<dbReference type="EMBL" id="FOQD01000013">
    <property type="protein sequence ID" value="SFI91022.1"/>
    <property type="molecule type" value="Genomic_DNA"/>
</dbReference>
<name>A0A1I3M1Z7_9PLAN</name>
<evidence type="ECO:0000259" key="1">
    <source>
        <dbReference type="Pfam" id="PF04168"/>
    </source>
</evidence>
<dbReference type="PANTHER" id="PTHR34595:SF7">
    <property type="entry name" value="SLL1039 PROTEIN"/>
    <property type="match status" value="1"/>
</dbReference>
<dbReference type="Proteomes" id="UP000199518">
    <property type="component" value="Unassembled WGS sequence"/>
</dbReference>
<dbReference type="Pfam" id="PF04168">
    <property type="entry name" value="Alpha-E"/>
    <property type="match status" value="1"/>
</dbReference>
<organism evidence="2 3">
    <name type="scientific">Planctomicrobium piriforme</name>
    <dbReference type="NCBI Taxonomy" id="1576369"/>
    <lineage>
        <taxon>Bacteria</taxon>
        <taxon>Pseudomonadati</taxon>
        <taxon>Planctomycetota</taxon>
        <taxon>Planctomycetia</taxon>
        <taxon>Planctomycetales</taxon>
        <taxon>Planctomycetaceae</taxon>
        <taxon>Planctomicrobium</taxon>
    </lineage>
</organism>
<dbReference type="STRING" id="1576369.SAMN05421753_113135"/>
<dbReference type="InterPro" id="IPR051680">
    <property type="entry name" value="ATP-dep_Glu-Cys_Ligase-2"/>
</dbReference>
<evidence type="ECO:0000313" key="3">
    <source>
        <dbReference type="Proteomes" id="UP000199518"/>
    </source>
</evidence>
<reference evidence="3" key="1">
    <citation type="submission" date="2016-10" db="EMBL/GenBank/DDBJ databases">
        <authorList>
            <person name="Varghese N."/>
            <person name="Submissions S."/>
        </authorList>
    </citation>
    <scope>NUCLEOTIDE SEQUENCE [LARGE SCALE GENOMIC DNA]</scope>
    <source>
        <strain evidence="3">DSM 26348</strain>
    </source>
</reference>
<accession>A0A1I3M1Z7</accession>
<sequence>MIQQEHRFSMLSRVAESIYWMGRYVERAENLARFIEVSLNLILDQPDAASQQWEPLIFATGDQAAFKERYGQPTAENVIRFLVFDREYPNSVISSLIMARENARSVREAISSEAWEQLNEFYHFVRDTASDPRPPVELSDFFIEVKDRSHQFNGTLDATMSHNKGWHFANLGRLLERADKTSRILDVKYFTLLPNIQDVGTTIDDLQWSAVLRSVSAFEMYRKRYHGITVHRVVEFLTLDHSFPRAIRFCIDRADDSLHQIVGSPTGSYRNPAEQQLGRLKAELAYTDIDTVIDQGMHEFIDRLQTKLNGIGEAIHETFFAMRPFESFQRQSQSQSH</sequence>
<evidence type="ECO:0000313" key="2">
    <source>
        <dbReference type="EMBL" id="SFI91022.1"/>
    </source>
</evidence>
<dbReference type="AlphaFoldDB" id="A0A1I3M1Z7"/>
<proteinExistence type="predicted"/>
<keyword evidence="3" id="KW-1185">Reference proteome</keyword>
<protein>
    <submittedName>
        <fullName evidence="2">Uncharacterized conserved protein, Alpha-E superfamily</fullName>
    </submittedName>
</protein>